<name>A0A937F8M9_9BACT</name>
<dbReference type="SUPFAM" id="SSF51445">
    <property type="entry name" value="(Trans)glycosidases"/>
    <property type="match status" value="1"/>
</dbReference>
<dbReference type="InterPro" id="IPR013785">
    <property type="entry name" value="Aldolase_TIM"/>
</dbReference>
<feature type="domain" description="Glycosyl-hydrolase 97 catalytic" evidence="6">
    <location>
        <begin position="302"/>
        <end position="458"/>
    </location>
</feature>
<dbReference type="PANTHER" id="PTHR35803">
    <property type="entry name" value="GLUCAN 1,4-ALPHA-GLUCOSIDASE SUSB-RELATED"/>
    <property type="match status" value="1"/>
</dbReference>
<dbReference type="Pfam" id="PF14508">
    <property type="entry name" value="GH97_N"/>
    <property type="match status" value="1"/>
</dbReference>
<evidence type="ECO:0000256" key="1">
    <source>
        <dbReference type="ARBA" id="ARBA00001913"/>
    </source>
</evidence>
<proteinExistence type="predicted"/>
<evidence type="ECO:0000313" key="9">
    <source>
        <dbReference type="EMBL" id="MBL3657196.1"/>
    </source>
</evidence>
<dbReference type="InterPro" id="IPR013780">
    <property type="entry name" value="Glyco_hydro_b"/>
</dbReference>
<keyword evidence="4" id="KW-0106">Calcium</keyword>
<dbReference type="InterPro" id="IPR052720">
    <property type="entry name" value="Glycosyl_hydrolase_97"/>
</dbReference>
<dbReference type="Proteomes" id="UP000659388">
    <property type="component" value="Unassembled WGS sequence"/>
</dbReference>
<dbReference type="InterPro" id="IPR014718">
    <property type="entry name" value="GH-type_carb-bd"/>
</dbReference>
<evidence type="ECO:0000259" key="7">
    <source>
        <dbReference type="Pfam" id="PF14508"/>
    </source>
</evidence>
<reference evidence="9" key="1">
    <citation type="submission" date="2021-01" db="EMBL/GenBank/DDBJ databases">
        <title>Fulvivirga kasyanovii gen. nov., sp nov., a novel member of the phylum Bacteroidetes isolated from seawater in a mussel farm.</title>
        <authorList>
            <person name="Zhao L.-H."/>
            <person name="Wang Z.-J."/>
        </authorList>
    </citation>
    <scope>NUCLEOTIDE SEQUENCE</scope>
    <source>
        <strain evidence="9">2943</strain>
    </source>
</reference>
<feature type="domain" description="Glycosyl-hydrolase 97 C-terminal oligomerisation" evidence="8">
    <location>
        <begin position="558"/>
        <end position="645"/>
    </location>
</feature>
<dbReference type="InterPro" id="IPR019563">
    <property type="entry name" value="GH97_catalytic"/>
</dbReference>
<accession>A0A937F8M9</accession>
<dbReference type="Gene3D" id="2.60.40.1180">
    <property type="entry name" value="Golgi alpha-mannosidase II"/>
    <property type="match status" value="1"/>
</dbReference>
<organism evidence="9 10">
    <name type="scientific">Fulvivirga sediminis</name>
    <dbReference type="NCBI Taxonomy" id="2803949"/>
    <lineage>
        <taxon>Bacteria</taxon>
        <taxon>Pseudomonadati</taxon>
        <taxon>Bacteroidota</taxon>
        <taxon>Cytophagia</taxon>
        <taxon>Cytophagales</taxon>
        <taxon>Fulvivirgaceae</taxon>
        <taxon>Fulvivirga</taxon>
    </lineage>
</organism>
<keyword evidence="10" id="KW-1185">Reference proteome</keyword>
<dbReference type="GO" id="GO:0016798">
    <property type="term" value="F:hydrolase activity, acting on glycosyl bonds"/>
    <property type="evidence" value="ECO:0007669"/>
    <property type="project" value="UniProtKB-KW"/>
</dbReference>
<comment type="cofactor">
    <cofactor evidence="1">
        <name>Ca(2+)</name>
        <dbReference type="ChEBI" id="CHEBI:29108"/>
    </cofactor>
</comment>
<dbReference type="Pfam" id="PF10566">
    <property type="entry name" value="Glyco_hydro_97"/>
    <property type="match status" value="1"/>
</dbReference>
<keyword evidence="3 9" id="KW-0378">Hydrolase</keyword>
<dbReference type="RefSeq" id="WP_202244986.1">
    <property type="nucleotide sequence ID" value="NZ_JAESIY010000007.1"/>
</dbReference>
<evidence type="ECO:0000259" key="8">
    <source>
        <dbReference type="Pfam" id="PF14509"/>
    </source>
</evidence>
<comment type="subunit">
    <text evidence="2">Monomer.</text>
</comment>
<dbReference type="GO" id="GO:0030246">
    <property type="term" value="F:carbohydrate binding"/>
    <property type="evidence" value="ECO:0007669"/>
    <property type="project" value="InterPro"/>
</dbReference>
<comment type="caution">
    <text evidence="9">The sequence shown here is derived from an EMBL/GenBank/DDBJ whole genome shotgun (WGS) entry which is preliminary data.</text>
</comment>
<dbReference type="Gene3D" id="3.20.20.70">
    <property type="entry name" value="Aldolase class I"/>
    <property type="match status" value="1"/>
</dbReference>
<dbReference type="EMBL" id="JAESIY010000007">
    <property type="protein sequence ID" value="MBL3657196.1"/>
    <property type="molecule type" value="Genomic_DNA"/>
</dbReference>
<keyword evidence="5" id="KW-0326">Glycosidase</keyword>
<dbReference type="Gene3D" id="2.70.98.10">
    <property type="match status" value="1"/>
</dbReference>
<evidence type="ECO:0000313" key="10">
    <source>
        <dbReference type="Proteomes" id="UP000659388"/>
    </source>
</evidence>
<dbReference type="InterPro" id="IPR029483">
    <property type="entry name" value="GH97_C"/>
</dbReference>
<evidence type="ECO:0000256" key="3">
    <source>
        <dbReference type="ARBA" id="ARBA00022801"/>
    </source>
</evidence>
<evidence type="ECO:0000256" key="2">
    <source>
        <dbReference type="ARBA" id="ARBA00011245"/>
    </source>
</evidence>
<dbReference type="PANTHER" id="PTHR35803:SF2">
    <property type="entry name" value="RETAINING ALPHA-GALACTOSIDASE"/>
    <property type="match status" value="1"/>
</dbReference>
<dbReference type="Pfam" id="PF14509">
    <property type="entry name" value="GH97_C"/>
    <property type="match status" value="1"/>
</dbReference>
<evidence type="ECO:0000256" key="5">
    <source>
        <dbReference type="ARBA" id="ARBA00023295"/>
    </source>
</evidence>
<evidence type="ECO:0000259" key="6">
    <source>
        <dbReference type="Pfam" id="PF10566"/>
    </source>
</evidence>
<feature type="domain" description="Glycosyl-hydrolase 97 N-terminal" evidence="7">
    <location>
        <begin position="26"/>
        <end position="289"/>
    </location>
</feature>
<sequence length="647" mass="73500">MNKYIKLSILILFIFSRDVFSQQAVVSSPDEQLQVTVSLKEGKLFYTLTYADHTVLEESRLGFITNLIDYSESLSWEGSEINPLNFTYEQEKIKQAKVHYQGNELTCMLSNRDERPLRLVFRVSNHDVAFRYEVPETKSPLALVVKEELTGFNFIENARSYLTPQSKPMVGWERTKPSYEERYEIDKAITTKSSTGMGFTFPGLFKSGEEWVLISETGVSALYCSSHLSDPDDEGNYQIAFPNEEENNGFGSTGAAIGLPAATPWRTITVGNSLKPIIETTVPYDVVEPLYEPSQKYEYGKGTWSWIMWQDNSMNYEDQKTYIDLASTLGYEFILIDALWDKNIGYHRMEELIQYASSKKVGVFLWYNSNGAWNDAPQSPRNKMNTAIARKKEMKWMQEHGVKGIKVDFFGGDKQETMRLYENILSDANDYGLMLVFHGTTLPRGWERMYPNFVGSEAILASENLMFSQGFNDIEALNATLYPFIRNTVASMEFGGVVLNKRYNRTNDGGNHRRTTDAFQLAIAVLYQNPVQFFALTPNNLEDAPDFAIDFMKEVPTTWEETRFIDGYPGKYCVLARKSGGRWYIAGVNAQKKSIDLKLSLPMLSGKSVQLYGDSQDGQSFSKNAKINKNGIIKITIQPNGGVVIKE</sequence>
<gene>
    <name evidence="9" type="ORF">JL102_13700</name>
</gene>
<dbReference type="AlphaFoldDB" id="A0A937F8M9"/>
<dbReference type="InterPro" id="IPR029486">
    <property type="entry name" value="GH97_N"/>
</dbReference>
<protein>
    <submittedName>
        <fullName evidence="9">Glycoside hydrolase family 97 protein</fullName>
    </submittedName>
</protein>
<dbReference type="InterPro" id="IPR017853">
    <property type="entry name" value="GH"/>
</dbReference>
<evidence type="ECO:0000256" key="4">
    <source>
        <dbReference type="ARBA" id="ARBA00022837"/>
    </source>
</evidence>